<evidence type="ECO:0000256" key="1">
    <source>
        <dbReference type="ARBA" id="ARBA00007623"/>
    </source>
</evidence>
<feature type="active site" evidence="10 11">
    <location>
        <position position="598"/>
    </location>
</feature>
<evidence type="ECO:0000256" key="9">
    <source>
        <dbReference type="ARBA" id="ARBA00022833"/>
    </source>
</evidence>
<dbReference type="InterPro" id="IPR038765">
    <property type="entry name" value="Papain-like_cys_pep_sf"/>
</dbReference>
<dbReference type="InterPro" id="IPR001300">
    <property type="entry name" value="Peptidase_C2_calpain_cat"/>
</dbReference>
<dbReference type="FunFam" id="3.90.70.10:FF:000010">
    <property type="entry name" value="Calpain 15"/>
    <property type="match status" value="1"/>
</dbReference>
<proteinExistence type="inferred from homology"/>
<comment type="caution">
    <text evidence="15">The sequence shown here is derived from an EMBL/GenBank/DDBJ whole genome shotgun (WGS) entry which is preliminary data.</text>
</comment>
<feature type="domain" description="RanBP2-type" evidence="13">
    <location>
        <begin position="237"/>
        <end position="266"/>
    </location>
</feature>
<sequence>MEITIKGLLLTEEDTNLAYKPTCNTPRRTNFGLNKRDLFKNWRSKVFFFLETASKLVGSAMAHGSASVEIVRGGVVSVIPAQWECQRCTLLNSDHLHRCQVCESPRKMRLPTLSDVETNSTHAQSRSERVDSAVARQTHSDDIRNINRNSSISLVNSTASTALDIADLQIEKHDDVIALHSMEEWQCLSCTFSCNPSFAKRCETCGSEKPSTLRVADLVQEEQRRDINVPNSMETSASDFWNCSKCTFENVKISVVCLMCGQVRSVSGAETWCCSHCTLENLSSDLVCNACQRPKNDHQGGSSGLIHPSSTLCDRANFMATLSKKSHYNGFQEGQNHLHESSLVEDIRKIEEKEANELRMAITNHCKTHGDLFVDDQFPPAPISLFQDPKKPFCQHQICWRRPHEIISRDEMTLPWVVCRTPLPEDISQGTLGNCWFLSALAVLAEKRHLVEHLVLTDSISKEGVYQVRLCKDGIWKTVIIDDLLPCYVNGELIFSKARRKQLWVPLIEKAMAKLHGSYEALVAGKCIEGLSTLTGAPCESISLQGDGSRGEETCPDVIWAKLLSCRDLKFLMGASCGGGTMRANNEEFNQMGLRARHAYSILDVQDLEGNKLIQLRNPWGRFSWKGKWSDGSPAWQQVSLEGRNRLIARGVEQGVFWMEFSDLIRYFDSIDICKIRPDWHESRVTGSFPCHGMQPAQAVKLKVLETTDIDLCLFQQGSRGESATKHPVDLCLVVLQETRHSQQLSVGRLVTHSPRQLHGCVGCNHIFNPGEYLLVPFAFGHWASEPEVSESKQPSYVVSVHSAKQVSVRDSLCDRQYLLADTLIQLAVTKGSREQLRPGVMAYTLMSGWAGSIFVVENVLPDQAVHVRCDCSQSSNVVSTRGTLETLDVVPSYRRQVIMILSHLERSQPYHVSRRLIHRTVRTYQPLMDWAPDQYRQAFHFPEISPHTGPLHAPRLVVE</sequence>
<keyword evidence="8 11" id="KW-0788">Thiol protease</keyword>
<organism evidence="15 16">
    <name type="scientific">Elysia crispata</name>
    <name type="common">lettuce slug</name>
    <dbReference type="NCBI Taxonomy" id="231223"/>
    <lineage>
        <taxon>Eukaryota</taxon>
        <taxon>Metazoa</taxon>
        <taxon>Spiralia</taxon>
        <taxon>Lophotrochozoa</taxon>
        <taxon>Mollusca</taxon>
        <taxon>Gastropoda</taxon>
        <taxon>Heterobranchia</taxon>
        <taxon>Euthyneura</taxon>
        <taxon>Panpulmonata</taxon>
        <taxon>Sacoglossa</taxon>
        <taxon>Placobranchoidea</taxon>
        <taxon>Plakobranchidae</taxon>
        <taxon>Elysia</taxon>
    </lineage>
</organism>
<evidence type="ECO:0000256" key="8">
    <source>
        <dbReference type="ARBA" id="ARBA00022807"/>
    </source>
</evidence>
<keyword evidence="3 11" id="KW-0645">Protease</keyword>
<dbReference type="CDD" id="cd00044">
    <property type="entry name" value="CysPc"/>
    <property type="match status" value="1"/>
</dbReference>
<dbReference type="InterPro" id="IPR036443">
    <property type="entry name" value="Znf_RanBP2_sf"/>
</dbReference>
<evidence type="ECO:0000313" key="16">
    <source>
        <dbReference type="Proteomes" id="UP001283361"/>
    </source>
</evidence>
<keyword evidence="7 11" id="KW-0378">Hydrolase</keyword>
<keyword evidence="5" id="KW-0677">Repeat</keyword>
<dbReference type="PRINTS" id="PR00704">
    <property type="entry name" value="CALPAIN"/>
</dbReference>
<dbReference type="SMART" id="SM00547">
    <property type="entry name" value="ZnF_RBZ"/>
    <property type="match status" value="4"/>
</dbReference>
<keyword evidence="6 12" id="KW-0863">Zinc-finger</keyword>
<evidence type="ECO:0000259" key="13">
    <source>
        <dbReference type="PROSITE" id="PS50199"/>
    </source>
</evidence>
<dbReference type="PROSITE" id="PS01358">
    <property type="entry name" value="ZF_RANBP2_1"/>
    <property type="match status" value="3"/>
</dbReference>
<dbReference type="GO" id="GO:0004198">
    <property type="term" value="F:calcium-dependent cysteine-type endopeptidase activity"/>
    <property type="evidence" value="ECO:0007669"/>
    <property type="project" value="InterPro"/>
</dbReference>
<dbReference type="PROSITE" id="PS50199">
    <property type="entry name" value="ZF_RANBP2_2"/>
    <property type="match status" value="3"/>
</dbReference>
<dbReference type="PROSITE" id="PS50203">
    <property type="entry name" value="CALPAIN_CAT"/>
    <property type="match status" value="1"/>
</dbReference>
<accession>A0AAE1CVC9</accession>
<dbReference type="PANTHER" id="PTHR10183:SF382">
    <property type="entry name" value="CALPAIN-15"/>
    <property type="match status" value="1"/>
</dbReference>
<dbReference type="EMBL" id="JAWDGP010006596">
    <property type="protein sequence ID" value="KAK3738483.1"/>
    <property type="molecule type" value="Genomic_DNA"/>
</dbReference>
<evidence type="ECO:0000313" key="15">
    <source>
        <dbReference type="EMBL" id="KAK3738483.1"/>
    </source>
</evidence>
<dbReference type="GO" id="GO:0005737">
    <property type="term" value="C:cytoplasm"/>
    <property type="evidence" value="ECO:0007669"/>
    <property type="project" value="TreeGrafter"/>
</dbReference>
<dbReference type="GO" id="GO:0008270">
    <property type="term" value="F:zinc ion binding"/>
    <property type="evidence" value="ECO:0007669"/>
    <property type="project" value="UniProtKB-KW"/>
</dbReference>
<evidence type="ECO:0000259" key="14">
    <source>
        <dbReference type="PROSITE" id="PS50203"/>
    </source>
</evidence>
<gene>
    <name evidence="15" type="ORF">RRG08_034773</name>
</gene>
<dbReference type="Pfam" id="PF00641">
    <property type="entry name" value="Zn_ribbon_RanBP"/>
    <property type="match status" value="2"/>
</dbReference>
<dbReference type="InterPro" id="IPR001876">
    <property type="entry name" value="Znf_RanBP2"/>
</dbReference>
<dbReference type="Gene3D" id="2.30.30.380">
    <property type="entry name" value="Zn-finger domain of Sec23/24"/>
    <property type="match status" value="2"/>
</dbReference>
<dbReference type="Pfam" id="PF00648">
    <property type="entry name" value="Peptidase_C2"/>
    <property type="match status" value="1"/>
</dbReference>
<evidence type="ECO:0000256" key="5">
    <source>
        <dbReference type="ARBA" id="ARBA00022737"/>
    </source>
</evidence>
<evidence type="ECO:0008006" key="17">
    <source>
        <dbReference type="Google" id="ProtNLM"/>
    </source>
</evidence>
<dbReference type="GO" id="GO:0006508">
    <property type="term" value="P:proteolysis"/>
    <property type="evidence" value="ECO:0007669"/>
    <property type="project" value="UniProtKB-KW"/>
</dbReference>
<feature type="domain" description="RanBP2-type" evidence="13">
    <location>
        <begin position="266"/>
        <end position="297"/>
    </location>
</feature>
<evidence type="ECO:0000256" key="7">
    <source>
        <dbReference type="ARBA" id="ARBA00022801"/>
    </source>
</evidence>
<dbReference type="Proteomes" id="UP001283361">
    <property type="component" value="Unassembled WGS sequence"/>
</dbReference>
<feature type="active site" evidence="10 11">
    <location>
        <position position="435"/>
    </location>
</feature>
<dbReference type="SUPFAM" id="SSF54001">
    <property type="entry name" value="Cysteine proteinases"/>
    <property type="match status" value="1"/>
</dbReference>
<feature type="active site" evidence="10 11">
    <location>
        <position position="618"/>
    </location>
</feature>
<keyword evidence="9" id="KW-0862">Zinc</keyword>
<evidence type="ECO:0000256" key="10">
    <source>
        <dbReference type="PIRSR" id="PIRSR622684-1"/>
    </source>
</evidence>
<dbReference type="PANTHER" id="PTHR10183">
    <property type="entry name" value="CALPAIN"/>
    <property type="match status" value="1"/>
</dbReference>
<comment type="similarity">
    <text evidence="1">Belongs to the peptidase C2 family.</text>
</comment>
<evidence type="ECO:0000256" key="11">
    <source>
        <dbReference type="PROSITE-ProRule" id="PRU00239"/>
    </source>
</evidence>
<dbReference type="SMART" id="SM00230">
    <property type="entry name" value="CysPc"/>
    <property type="match status" value="1"/>
</dbReference>
<keyword evidence="16" id="KW-1185">Reference proteome</keyword>
<evidence type="ECO:0000256" key="12">
    <source>
        <dbReference type="PROSITE-ProRule" id="PRU00322"/>
    </source>
</evidence>
<protein>
    <recommendedName>
        <fullName evidence="17">Calpain-15</fullName>
    </recommendedName>
</protein>
<dbReference type="AlphaFoldDB" id="A0AAE1CVC9"/>
<evidence type="ECO:0000256" key="6">
    <source>
        <dbReference type="ARBA" id="ARBA00022771"/>
    </source>
</evidence>
<dbReference type="PROSITE" id="PS00139">
    <property type="entry name" value="THIOL_PROTEASE_CYS"/>
    <property type="match status" value="1"/>
</dbReference>
<dbReference type="SUPFAM" id="SSF90209">
    <property type="entry name" value="Ran binding protein zinc finger-like"/>
    <property type="match status" value="2"/>
</dbReference>
<evidence type="ECO:0000256" key="4">
    <source>
        <dbReference type="ARBA" id="ARBA00022723"/>
    </source>
</evidence>
<feature type="domain" description="Calpain catalytic" evidence="14">
    <location>
        <begin position="372"/>
        <end position="677"/>
    </location>
</feature>
<keyword evidence="4" id="KW-0479">Metal-binding</keyword>
<dbReference type="Gene3D" id="3.90.70.10">
    <property type="entry name" value="Cysteine proteinases"/>
    <property type="match status" value="1"/>
</dbReference>
<reference evidence="15" key="1">
    <citation type="journal article" date="2023" name="G3 (Bethesda)">
        <title>A reference genome for the long-term kleptoplast-retaining sea slug Elysia crispata morphotype clarki.</title>
        <authorList>
            <person name="Eastman K.E."/>
            <person name="Pendleton A.L."/>
            <person name="Shaikh M.A."/>
            <person name="Suttiyut T."/>
            <person name="Ogas R."/>
            <person name="Tomko P."/>
            <person name="Gavelis G."/>
            <person name="Widhalm J.R."/>
            <person name="Wisecaver J.H."/>
        </authorList>
    </citation>
    <scope>NUCLEOTIDE SEQUENCE</scope>
    <source>
        <strain evidence="15">ECLA1</strain>
    </source>
</reference>
<keyword evidence="2" id="KW-0597">Phosphoprotein</keyword>
<dbReference type="InterPro" id="IPR022684">
    <property type="entry name" value="Calpain_cysteine_protease"/>
</dbReference>
<name>A0AAE1CVC9_9GAST</name>
<feature type="domain" description="RanBP2-type" evidence="13">
    <location>
        <begin position="72"/>
        <end position="108"/>
    </location>
</feature>
<dbReference type="InterPro" id="IPR000169">
    <property type="entry name" value="Pept_cys_AS"/>
</dbReference>
<evidence type="ECO:0000256" key="2">
    <source>
        <dbReference type="ARBA" id="ARBA00022553"/>
    </source>
</evidence>
<evidence type="ECO:0000256" key="3">
    <source>
        <dbReference type="ARBA" id="ARBA00022670"/>
    </source>
</evidence>